<feature type="non-terminal residue" evidence="1">
    <location>
        <position position="1"/>
    </location>
</feature>
<gene>
    <name evidence="1" type="ORF">POCULU_LOCUS4404</name>
</gene>
<comment type="caution">
    <text evidence="1">The sequence shown here is derived from an EMBL/GenBank/DDBJ whole genome shotgun (WGS) entry which is preliminary data.</text>
</comment>
<reference evidence="1" key="1">
    <citation type="submission" date="2021-06" db="EMBL/GenBank/DDBJ databases">
        <authorList>
            <person name="Kallberg Y."/>
            <person name="Tangrot J."/>
            <person name="Rosling A."/>
        </authorList>
    </citation>
    <scope>NUCLEOTIDE SEQUENCE</scope>
    <source>
        <strain evidence="1">IA702</strain>
    </source>
</reference>
<name>A0A9N9FID4_9GLOM</name>
<organism evidence="1 2">
    <name type="scientific">Paraglomus occultum</name>
    <dbReference type="NCBI Taxonomy" id="144539"/>
    <lineage>
        <taxon>Eukaryota</taxon>
        <taxon>Fungi</taxon>
        <taxon>Fungi incertae sedis</taxon>
        <taxon>Mucoromycota</taxon>
        <taxon>Glomeromycotina</taxon>
        <taxon>Glomeromycetes</taxon>
        <taxon>Paraglomerales</taxon>
        <taxon>Paraglomeraceae</taxon>
        <taxon>Paraglomus</taxon>
    </lineage>
</organism>
<sequence length="96" mass="10920">ILPHRNSLESPDDNGIMIEMHSTQNRLAPTRRFETGGSGRMGVFTEMGRGHVNRLKDEVPKWSAEEFTELEDVLRPCIPLVRFFHIPPGEYVKSAS</sequence>
<protein>
    <submittedName>
        <fullName evidence="1">3966_t:CDS:1</fullName>
    </submittedName>
</protein>
<evidence type="ECO:0000313" key="1">
    <source>
        <dbReference type="EMBL" id="CAG8538273.1"/>
    </source>
</evidence>
<proteinExistence type="predicted"/>
<dbReference type="Proteomes" id="UP000789572">
    <property type="component" value="Unassembled WGS sequence"/>
</dbReference>
<accession>A0A9N9FID4</accession>
<dbReference type="EMBL" id="CAJVPJ010000569">
    <property type="protein sequence ID" value="CAG8538273.1"/>
    <property type="molecule type" value="Genomic_DNA"/>
</dbReference>
<dbReference type="AlphaFoldDB" id="A0A9N9FID4"/>
<keyword evidence="2" id="KW-1185">Reference proteome</keyword>
<evidence type="ECO:0000313" key="2">
    <source>
        <dbReference type="Proteomes" id="UP000789572"/>
    </source>
</evidence>